<reference evidence="3" key="1">
    <citation type="journal article" date="2017" name="Front. Plant Sci.">
        <title>Climate Clever Clovers: New Paradigm to Reduce the Environmental Footprint of Ruminants by Breeding Low Methanogenic Forages Utilizing Haplotype Variation.</title>
        <authorList>
            <person name="Kaur P."/>
            <person name="Appels R."/>
            <person name="Bayer P.E."/>
            <person name="Keeble-Gagnere G."/>
            <person name="Wang J."/>
            <person name="Hirakawa H."/>
            <person name="Shirasawa K."/>
            <person name="Vercoe P."/>
            <person name="Stefanova K."/>
            <person name="Durmic Z."/>
            <person name="Nichols P."/>
            <person name="Revell C."/>
            <person name="Isobe S.N."/>
            <person name="Edwards D."/>
            <person name="Erskine W."/>
        </authorList>
    </citation>
    <scope>NUCLEOTIDE SEQUENCE [LARGE SCALE GENOMIC DNA]</scope>
    <source>
        <strain evidence="3">cv. Daliak</strain>
    </source>
</reference>
<dbReference type="EMBL" id="DF973296">
    <property type="protein sequence ID" value="GAU24723.1"/>
    <property type="molecule type" value="Genomic_DNA"/>
</dbReference>
<organism evidence="2 3">
    <name type="scientific">Trifolium subterraneum</name>
    <name type="common">Subterranean clover</name>
    <dbReference type="NCBI Taxonomy" id="3900"/>
    <lineage>
        <taxon>Eukaryota</taxon>
        <taxon>Viridiplantae</taxon>
        <taxon>Streptophyta</taxon>
        <taxon>Embryophyta</taxon>
        <taxon>Tracheophyta</taxon>
        <taxon>Spermatophyta</taxon>
        <taxon>Magnoliopsida</taxon>
        <taxon>eudicotyledons</taxon>
        <taxon>Gunneridae</taxon>
        <taxon>Pentapetalae</taxon>
        <taxon>rosids</taxon>
        <taxon>fabids</taxon>
        <taxon>Fabales</taxon>
        <taxon>Fabaceae</taxon>
        <taxon>Papilionoideae</taxon>
        <taxon>50 kb inversion clade</taxon>
        <taxon>NPAAA clade</taxon>
        <taxon>Hologalegina</taxon>
        <taxon>IRL clade</taxon>
        <taxon>Trifolieae</taxon>
        <taxon>Trifolium</taxon>
    </lineage>
</organism>
<dbReference type="OrthoDB" id="368507at2759"/>
<dbReference type="GO" id="GO:0043248">
    <property type="term" value="P:proteasome assembly"/>
    <property type="evidence" value="ECO:0007669"/>
    <property type="project" value="InterPro"/>
</dbReference>
<accession>A0A2Z6M3I8</accession>
<feature type="compositionally biased region" description="Polar residues" evidence="1">
    <location>
        <begin position="250"/>
        <end position="266"/>
    </location>
</feature>
<dbReference type="AlphaFoldDB" id="A0A2Z6M3I8"/>
<dbReference type="Proteomes" id="UP000242715">
    <property type="component" value="Unassembled WGS sequence"/>
</dbReference>
<protein>
    <submittedName>
        <fullName evidence="2">Uncharacterized protein</fullName>
    </submittedName>
</protein>
<evidence type="ECO:0000313" key="2">
    <source>
        <dbReference type="EMBL" id="GAU24723.1"/>
    </source>
</evidence>
<gene>
    <name evidence="2" type="ORF">TSUD_355530</name>
</gene>
<evidence type="ECO:0000256" key="1">
    <source>
        <dbReference type="SAM" id="MobiDB-lite"/>
    </source>
</evidence>
<keyword evidence="3" id="KW-1185">Reference proteome</keyword>
<proteinExistence type="predicted"/>
<dbReference type="PANTHER" id="PTHR33559">
    <property type="entry name" value="PROTEASOME ASSEMBLY CHAPERONE 4"/>
    <property type="match status" value="1"/>
</dbReference>
<feature type="compositionally biased region" description="Basic and acidic residues" evidence="1">
    <location>
        <begin position="226"/>
        <end position="249"/>
    </location>
</feature>
<dbReference type="InterPro" id="IPR032157">
    <property type="entry name" value="PAC4"/>
</dbReference>
<name>A0A2Z6M3I8_TRISU</name>
<feature type="region of interest" description="Disordered" evidence="1">
    <location>
        <begin position="226"/>
        <end position="266"/>
    </location>
</feature>
<evidence type="ECO:0000313" key="3">
    <source>
        <dbReference type="Proteomes" id="UP000242715"/>
    </source>
</evidence>
<dbReference type="PANTHER" id="PTHR33559:SF1">
    <property type="entry name" value="PROTEASOME ASSEMBLY CHAPERONE 4"/>
    <property type="match status" value="1"/>
</dbReference>
<sequence length="266" mass="30180">MNMTLFPQWDARSGNCTQQEKLSGKNINIIYHTHAGTKPKQTMSMAVSVFCCFHGMSMAEFGVNCCIRVPIHKDHDQENNWCQNLALGSMNSERLEKGIEELKLNQTENECDADTQNQLQFITFTELVNNVSLHYQIIRFPKQNNVVSVTNILGGNSDNTGSGIARQLVLKTGLNIIMACNIPKNNPMVEVSHGFWVGEIAHSFDRVLEVRFGDALVQGCLRDKSRYEREDEDAKRAPKEKHREGDKDTYTSTRDNYQGFKQSTEI</sequence>